<keyword evidence="8" id="KW-1185">Reference proteome</keyword>
<proteinExistence type="inferred from homology"/>
<keyword evidence="1 5" id="KW-0132">Cell division</keyword>
<accession>A0A9X5E7G6</accession>
<comment type="subcellular location">
    <subcellularLocation>
        <location evidence="5">Cytoplasm</location>
    </subcellularLocation>
    <text evidence="5">Localizes to the division site, in a FtsZ-dependent manner.</text>
</comment>
<dbReference type="PANTHER" id="PTHR35798:SF1">
    <property type="entry name" value="CELL DIVISION PROTEIN SEPF"/>
    <property type="match status" value="1"/>
</dbReference>
<dbReference type="InterPro" id="IPR007561">
    <property type="entry name" value="Cell_div_SepF/SepF-rel"/>
</dbReference>
<dbReference type="InterPro" id="IPR023052">
    <property type="entry name" value="Cell_div_SepF"/>
</dbReference>
<dbReference type="GO" id="GO:0005737">
    <property type="term" value="C:cytoplasm"/>
    <property type="evidence" value="ECO:0007669"/>
    <property type="project" value="UniProtKB-SubCell"/>
</dbReference>
<dbReference type="HAMAP" id="MF_01197">
    <property type="entry name" value="SepF"/>
    <property type="match status" value="1"/>
</dbReference>
<organism evidence="7 8">
    <name type="scientific">Scytonema millei VB511283</name>
    <dbReference type="NCBI Taxonomy" id="1245923"/>
    <lineage>
        <taxon>Bacteria</taxon>
        <taxon>Bacillati</taxon>
        <taxon>Cyanobacteriota</taxon>
        <taxon>Cyanophyceae</taxon>
        <taxon>Nostocales</taxon>
        <taxon>Scytonemataceae</taxon>
        <taxon>Scytonema</taxon>
    </lineage>
</organism>
<feature type="region of interest" description="Disordered" evidence="6">
    <location>
        <begin position="20"/>
        <end position="49"/>
    </location>
</feature>
<dbReference type="PANTHER" id="PTHR35798">
    <property type="entry name" value="CELL DIVISION PROTEIN SEPF"/>
    <property type="match status" value="1"/>
</dbReference>
<dbReference type="InterPro" id="IPR038594">
    <property type="entry name" value="SepF-like_sf"/>
</dbReference>
<keyword evidence="2 5" id="KW-0717">Septation</keyword>
<keyword evidence="3 5" id="KW-0131">Cell cycle</keyword>
<dbReference type="OrthoDB" id="9815206at2"/>
<evidence type="ECO:0000256" key="5">
    <source>
        <dbReference type="HAMAP-Rule" id="MF_01197"/>
    </source>
</evidence>
<dbReference type="Gene3D" id="3.30.110.150">
    <property type="entry name" value="SepF-like protein"/>
    <property type="match status" value="1"/>
</dbReference>
<dbReference type="AlphaFoldDB" id="A0A9X5E7G6"/>
<dbReference type="RefSeq" id="WP_015153756.1">
    <property type="nucleotide sequence ID" value="NZ_JTJC03000005.1"/>
</dbReference>
<dbReference type="GO" id="GO:0000917">
    <property type="term" value="P:division septum assembly"/>
    <property type="evidence" value="ECO:0007669"/>
    <property type="project" value="UniProtKB-KW"/>
</dbReference>
<evidence type="ECO:0000313" key="8">
    <source>
        <dbReference type="Proteomes" id="UP000031532"/>
    </source>
</evidence>
<gene>
    <name evidence="5" type="primary">sepF</name>
    <name evidence="7" type="ORF">QH73_0019075</name>
</gene>
<feature type="compositionally biased region" description="Acidic residues" evidence="6">
    <location>
        <begin position="20"/>
        <end position="32"/>
    </location>
</feature>
<dbReference type="EMBL" id="JTJC03000005">
    <property type="protein sequence ID" value="NHC36716.1"/>
    <property type="molecule type" value="Genomic_DNA"/>
</dbReference>
<evidence type="ECO:0000256" key="3">
    <source>
        <dbReference type="ARBA" id="ARBA00023306"/>
    </source>
</evidence>
<feature type="region of interest" description="Disordered" evidence="6">
    <location>
        <begin position="162"/>
        <end position="187"/>
    </location>
</feature>
<evidence type="ECO:0000256" key="1">
    <source>
        <dbReference type="ARBA" id="ARBA00022618"/>
    </source>
</evidence>
<keyword evidence="5" id="KW-0963">Cytoplasm</keyword>
<dbReference type="GO" id="GO:0043093">
    <property type="term" value="P:FtsZ-dependent cytokinesis"/>
    <property type="evidence" value="ECO:0007669"/>
    <property type="project" value="UniProtKB-UniRule"/>
</dbReference>
<protein>
    <recommendedName>
        <fullName evidence="5">Cell division protein SepF</fullName>
    </recommendedName>
</protein>
<comment type="subunit">
    <text evidence="5">Homodimer. Interacts with FtsZ.</text>
</comment>
<comment type="similarity">
    <text evidence="5">Belongs to the SepF family.</text>
</comment>
<comment type="function">
    <text evidence="4 5">Cell division protein that is part of the divisome complex and is recruited early to the Z-ring. Probably stimulates Z-ring formation, perhaps through the cross-linking of FtsZ protofilaments. Its function overlaps with FtsA.</text>
</comment>
<comment type="caution">
    <text evidence="7">The sequence shown here is derived from an EMBL/GenBank/DDBJ whole genome shotgun (WGS) entry which is preliminary data.</text>
</comment>
<sequence>MSTFSKLKHWLVGTNEEYEYEDEFDDIEESGDEAYSPEPTPVPEKETRQQRRWNQVNAGGKGNVIDMHGALNGNYEVVLMEPRSFEEMPQAIQALRDRKMVVLNLTMMEPDQAQRAVDFVAGGTYAMDGHQERVGESIFLFTPLCVQVTTPGTLGHDLPQAVPTRPQRMSAPAPAWTAESTRIAQSG</sequence>
<name>A0A9X5E7G6_9CYAN</name>
<feature type="compositionally biased region" description="Polar residues" evidence="6">
    <location>
        <begin position="178"/>
        <end position="187"/>
    </location>
</feature>
<reference evidence="7 8" key="1">
    <citation type="journal article" date="2015" name="Genome Announc.">
        <title>Draft Genome Sequence of the Terrestrial Cyanobacterium Scytonema millei VB511283, Isolated from Eastern India.</title>
        <authorList>
            <person name="Sen D."/>
            <person name="Chandrababunaidu M.M."/>
            <person name="Singh D."/>
            <person name="Sanghi N."/>
            <person name="Ghorai A."/>
            <person name="Mishra G.P."/>
            <person name="Madduluri M."/>
            <person name="Adhikary S.P."/>
            <person name="Tripathy S."/>
        </authorList>
    </citation>
    <scope>NUCLEOTIDE SEQUENCE [LARGE SCALE GENOMIC DNA]</scope>
    <source>
        <strain evidence="7 8">VB511283</strain>
    </source>
</reference>
<evidence type="ECO:0000256" key="4">
    <source>
        <dbReference type="ARBA" id="ARBA00044936"/>
    </source>
</evidence>
<dbReference type="Proteomes" id="UP000031532">
    <property type="component" value="Unassembled WGS sequence"/>
</dbReference>
<evidence type="ECO:0000313" key="7">
    <source>
        <dbReference type="EMBL" id="NHC36716.1"/>
    </source>
</evidence>
<evidence type="ECO:0000256" key="2">
    <source>
        <dbReference type="ARBA" id="ARBA00023210"/>
    </source>
</evidence>
<evidence type="ECO:0000256" key="6">
    <source>
        <dbReference type="SAM" id="MobiDB-lite"/>
    </source>
</evidence>
<dbReference type="Pfam" id="PF04472">
    <property type="entry name" value="SepF"/>
    <property type="match status" value="1"/>
</dbReference>